<feature type="compositionally biased region" description="Low complexity" evidence="2">
    <location>
        <begin position="585"/>
        <end position="613"/>
    </location>
</feature>
<reference evidence="3 4" key="1">
    <citation type="submission" date="2024-02" db="EMBL/GenBank/DDBJ databases">
        <title>A chromosome-level genome assembly of Drosophila madeirensis, a fruit fly species endemic to Madeira island.</title>
        <authorList>
            <person name="Tomihara K."/>
            <person name="Llopart A."/>
            <person name="Yamamoto D."/>
        </authorList>
    </citation>
    <scope>NUCLEOTIDE SEQUENCE [LARGE SCALE GENOMIC DNA]</scope>
    <source>
        <strain evidence="3 4">RF1</strain>
    </source>
</reference>
<gene>
    <name evidence="3" type="ORF">DMAD_10319</name>
</gene>
<feature type="region of interest" description="Disordered" evidence="2">
    <location>
        <begin position="514"/>
        <end position="551"/>
    </location>
</feature>
<evidence type="ECO:0000313" key="3">
    <source>
        <dbReference type="EMBL" id="BFF92218.1"/>
    </source>
</evidence>
<name>A0AAU9F967_DROMD</name>
<dbReference type="PANTHER" id="PTHR46949:SF1">
    <property type="entry name" value="AT07979P2"/>
    <property type="match status" value="1"/>
</dbReference>
<feature type="region of interest" description="Disordered" evidence="2">
    <location>
        <begin position="686"/>
        <end position="711"/>
    </location>
</feature>
<feature type="compositionally biased region" description="Basic and acidic residues" evidence="2">
    <location>
        <begin position="629"/>
        <end position="645"/>
    </location>
</feature>
<feature type="compositionally biased region" description="Basic and acidic residues" evidence="2">
    <location>
        <begin position="537"/>
        <end position="548"/>
    </location>
</feature>
<feature type="compositionally biased region" description="Acidic residues" evidence="2">
    <location>
        <begin position="755"/>
        <end position="766"/>
    </location>
</feature>
<evidence type="ECO:0000256" key="2">
    <source>
        <dbReference type="SAM" id="MobiDB-lite"/>
    </source>
</evidence>
<dbReference type="InterPro" id="IPR039499">
    <property type="entry name" value="LURA1/LRA25"/>
</dbReference>
<feature type="region of interest" description="Disordered" evidence="2">
    <location>
        <begin position="416"/>
        <end position="492"/>
    </location>
</feature>
<feature type="compositionally biased region" description="Low complexity" evidence="2">
    <location>
        <begin position="1"/>
        <end position="14"/>
    </location>
</feature>
<dbReference type="Proteomes" id="UP001500889">
    <property type="component" value="Chromosome O"/>
</dbReference>
<feature type="compositionally biased region" description="Low complexity" evidence="2">
    <location>
        <begin position="779"/>
        <end position="792"/>
    </location>
</feature>
<dbReference type="EMBL" id="AP029263">
    <property type="protein sequence ID" value="BFF92218.1"/>
    <property type="molecule type" value="Genomic_DNA"/>
</dbReference>
<dbReference type="PANTHER" id="PTHR46949">
    <property type="entry name" value="LEUCINE REPEAT ADAPTER PROTEIN 25"/>
    <property type="match status" value="1"/>
</dbReference>
<feature type="compositionally biased region" description="Low complexity" evidence="2">
    <location>
        <begin position="648"/>
        <end position="661"/>
    </location>
</feature>
<feature type="region of interest" description="Disordered" evidence="2">
    <location>
        <begin position="1"/>
        <end position="24"/>
    </location>
</feature>
<feature type="compositionally biased region" description="Low complexity" evidence="2">
    <location>
        <begin position="38"/>
        <end position="59"/>
    </location>
</feature>
<feature type="region of interest" description="Disordered" evidence="2">
    <location>
        <begin position="829"/>
        <end position="872"/>
    </location>
</feature>
<feature type="region of interest" description="Disordered" evidence="2">
    <location>
        <begin position="38"/>
        <end position="60"/>
    </location>
</feature>
<feature type="compositionally biased region" description="Polar residues" evidence="2">
    <location>
        <begin position="89"/>
        <end position="100"/>
    </location>
</feature>
<feature type="region of interest" description="Disordered" evidence="2">
    <location>
        <begin position="89"/>
        <end position="143"/>
    </location>
</feature>
<feature type="compositionally biased region" description="Acidic residues" evidence="2">
    <location>
        <begin position="417"/>
        <end position="439"/>
    </location>
</feature>
<feature type="region of interest" description="Disordered" evidence="2">
    <location>
        <begin position="755"/>
        <end position="798"/>
    </location>
</feature>
<protein>
    <submittedName>
        <fullName evidence="3">Uncharacterized protein</fullName>
    </submittedName>
</protein>
<proteinExistence type="inferred from homology"/>
<dbReference type="Pfam" id="PF14854">
    <property type="entry name" value="LURAP"/>
    <property type="match status" value="1"/>
</dbReference>
<feature type="compositionally biased region" description="Polar residues" evidence="2">
    <location>
        <begin position="698"/>
        <end position="711"/>
    </location>
</feature>
<organism evidence="3 4">
    <name type="scientific">Drosophila madeirensis</name>
    <name type="common">Fruit fly</name>
    <dbReference type="NCBI Taxonomy" id="30013"/>
    <lineage>
        <taxon>Eukaryota</taxon>
        <taxon>Metazoa</taxon>
        <taxon>Ecdysozoa</taxon>
        <taxon>Arthropoda</taxon>
        <taxon>Hexapoda</taxon>
        <taxon>Insecta</taxon>
        <taxon>Pterygota</taxon>
        <taxon>Neoptera</taxon>
        <taxon>Endopterygota</taxon>
        <taxon>Diptera</taxon>
        <taxon>Brachycera</taxon>
        <taxon>Muscomorpha</taxon>
        <taxon>Ephydroidea</taxon>
        <taxon>Drosophilidae</taxon>
        <taxon>Drosophila</taxon>
        <taxon>Sophophora</taxon>
    </lineage>
</organism>
<sequence length="872" mass="92391">MASTAGTTTVVVKRPGPPVPPRPKTAIAMATTATANAGSTVTVPGSAPAPATATANTPPIIQKKPTFVSQLSSAVGRTLVYKSPALSVQKKQAQMQTPTSAVGKLSPTAAAPPPATKPLKLRKAPDVPTAKPRDRDSISSSPAAVVVTVNRHKSMSVATSSAHSSPLKDTRLSLGKVDFERAGLGLQATSQPLPKPRKIVQLPVATLDMEDVPAFVPPPSSTPAPSIFRRSKTTLDSFQTATNSGTSSNSGGFLGGRTVEIKNNLKNAAERLFSEIIINQSQKQSTADTTIITKHERAIQHQAVLQQNQTSQTPQTSPTNCMRINVNGSYDGILVNTNTNSRTNTVKSSISVGNTPEKKQAFHELLISELAAMRNKSCSLEQLPTKSLSMASVGAASPTTTSTPRKVMARHRYNSIDDADDAEDVDADNVEDADSDGDEEHTLTTYTANKLGKENSELETEGSSSGRKRCPSGCSSDSSPYGTERSQRIRTSDWIEVGDNGTQVTLTSCHISLEDSGMEDEERLDDMSSSGVGDSWDSVKEAESEKRSRNVKRGISISALPPLPKSLIGFNKLLGSDSGLLLSDGDAEAAPPAAAPERLNNNTGSGSSSSRSETNQKHTNIDINLSSQHKREANDNNDNKIDKSSPKATAPAAPAAPAPATATATLEIITPSNLCENGNTTITTSTLSSPAAARARATNVTPAKESSNLNTSTLDDQIATLRKEMNGLRQLDLSLLSQLWVLNESIQEFRAMIEEQENEDEDEEEPMGASDVDAQRNQGHSPSPSSYESVSSEGGGADVAADIGLQTKAKCLGTIPKVITTQPKIIRELISQQHQEQQDAKQKPVPRMRSAPPPPPPTATTERKPTAPPRPT</sequence>
<keyword evidence="4" id="KW-1185">Reference proteome</keyword>
<accession>A0AAU9F967</accession>
<feature type="region of interest" description="Disordered" evidence="2">
    <location>
        <begin position="585"/>
        <end position="661"/>
    </location>
</feature>
<feature type="compositionally biased region" description="Low complexity" evidence="2">
    <location>
        <begin position="527"/>
        <end position="536"/>
    </location>
</feature>
<comment type="similarity">
    <text evidence="1">Belongs to the FAM89 family.</text>
</comment>
<evidence type="ECO:0000313" key="4">
    <source>
        <dbReference type="Proteomes" id="UP001500889"/>
    </source>
</evidence>
<dbReference type="AlphaFoldDB" id="A0AAU9F967"/>
<evidence type="ECO:0000256" key="1">
    <source>
        <dbReference type="ARBA" id="ARBA00038125"/>
    </source>
</evidence>